<keyword evidence="2" id="KW-1133">Transmembrane helix</keyword>
<dbReference type="GO" id="GO:0032506">
    <property type="term" value="P:cytokinetic process"/>
    <property type="evidence" value="ECO:0007669"/>
    <property type="project" value="TreeGrafter"/>
</dbReference>
<comment type="caution">
    <text evidence="4">The sequence shown here is derived from an EMBL/GenBank/DDBJ whole genome shotgun (WGS) entry which is preliminary data.</text>
</comment>
<dbReference type="Pfam" id="PF05036">
    <property type="entry name" value="SPOR"/>
    <property type="match status" value="1"/>
</dbReference>
<reference evidence="4 5" key="1">
    <citation type="submission" date="2017-03" db="EMBL/GenBank/DDBJ databases">
        <title>Draft Genome sequence of Marispirochaeta sp. strain JC444.</title>
        <authorList>
            <person name="Shivani Y."/>
            <person name="Subhash Y."/>
            <person name="Sasikala C."/>
            <person name="Ramana C."/>
        </authorList>
    </citation>
    <scope>NUCLEOTIDE SEQUENCE [LARGE SCALE GENOMIC DNA]</scope>
    <source>
        <strain evidence="4 5">JC444</strain>
    </source>
</reference>
<dbReference type="InterPro" id="IPR036680">
    <property type="entry name" value="SPOR-like_sf"/>
</dbReference>
<dbReference type="PANTHER" id="PTHR38687:SF1">
    <property type="entry name" value="CELL DIVISION PROTEIN DEDD"/>
    <property type="match status" value="1"/>
</dbReference>
<feature type="domain" description="SPOR" evidence="3">
    <location>
        <begin position="137"/>
        <end position="216"/>
    </location>
</feature>
<evidence type="ECO:0000256" key="1">
    <source>
        <dbReference type="SAM" id="MobiDB-lite"/>
    </source>
</evidence>
<dbReference type="RefSeq" id="WP_083050194.1">
    <property type="nucleotide sequence ID" value="NZ_MWQY01000009.1"/>
</dbReference>
<dbReference type="STRING" id="1963862.B4O97_09000"/>
<evidence type="ECO:0000313" key="4">
    <source>
        <dbReference type="EMBL" id="ORC35303.1"/>
    </source>
</evidence>
<accession>A0A1Y1RZF1</accession>
<evidence type="ECO:0000313" key="5">
    <source>
        <dbReference type="Proteomes" id="UP000192343"/>
    </source>
</evidence>
<dbReference type="GO" id="GO:0032153">
    <property type="term" value="C:cell division site"/>
    <property type="evidence" value="ECO:0007669"/>
    <property type="project" value="TreeGrafter"/>
</dbReference>
<gene>
    <name evidence="4" type="ORF">B4O97_09000</name>
</gene>
<dbReference type="GO" id="GO:0030428">
    <property type="term" value="C:cell septum"/>
    <property type="evidence" value="ECO:0007669"/>
    <property type="project" value="TreeGrafter"/>
</dbReference>
<dbReference type="AlphaFoldDB" id="A0A1Y1RZF1"/>
<dbReference type="Proteomes" id="UP000192343">
    <property type="component" value="Unassembled WGS sequence"/>
</dbReference>
<dbReference type="OrthoDB" id="360945at2"/>
<dbReference type="InterPro" id="IPR007730">
    <property type="entry name" value="SPOR-like_dom"/>
</dbReference>
<dbReference type="EMBL" id="MWQY01000009">
    <property type="protein sequence ID" value="ORC35303.1"/>
    <property type="molecule type" value="Genomic_DNA"/>
</dbReference>
<name>A0A1Y1RZF1_9SPIO</name>
<protein>
    <recommendedName>
        <fullName evidence="3">SPOR domain-containing protein</fullName>
    </recommendedName>
</protein>
<dbReference type="PROSITE" id="PS51724">
    <property type="entry name" value="SPOR"/>
    <property type="match status" value="1"/>
</dbReference>
<evidence type="ECO:0000259" key="3">
    <source>
        <dbReference type="PROSITE" id="PS51724"/>
    </source>
</evidence>
<keyword evidence="5" id="KW-1185">Reference proteome</keyword>
<feature type="compositionally biased region" description="Pro residues" evidence="1">
    <location>
        <begin position="124"/>
        <end position="135"/>
    </location>
</feature>
<proteinExistence type="predicted"/>
<keyword evidence="2" id="KW-0812">Transmembrane</keyword>
<keyword evidence="2" id="KW-0472">Membrane</keyword>
<dbReference type="GO" id="GO:0042834">
    <property type="term" value="F:peptidoglycan binding"/>
    <property type="evidence" value="ECO:0007669"/>
    <property type="project" value="InterPro"/>
</dbReference>
<feature type="region of interest" description="Disordered" evidence="1">
    <location>
        <begin position="84"/>
        <end position="135"/>
    </location>
</feature>
<organism evidence="4 5">
    <name type="scientific">Marispirochaeta aestuarii</name>
    <dbReference type="NCBI Taxonomy" id="1963862"/>
    <lineage>
        <taxon>Bacteria</taxon>
        <taxon>Pseudomonadati</taxon>
        <taxon>Spirochaetota</taxon>
        <taxon>Spirochaetia</taxon>
        <taxon>Spirochaetales</taxon>
        <taxon>Spirochaetaceae</taxon>
        <taxon>Marispirochaeta</taxon>
    </lineage>
</organism>
<dbReference type="Gene3D" id="3.30.70.1070">
    <property type="entry name" value="Sporulation related repeat"/>
    <property type="match status" value="1"/>
</dbReference>
<evidence type="ECO:0000256" key="2">
    <source>
        <dbReference type="SAM" id="Phobius"/>
    </source>
</evidence>
<sequence>MEQQKLLWIVFALATGFLVVVAAAFILFVPPAESSVADQGIAAVDEDIFDVTEHLKNGDKPLALEPEEPAQEETSFVIGVTEDAEPEPASAEPTKGETGSVEASAQVPETKPAPEPQEVVRAPRPAPAPVKPAPPKTVRVTEYWIQAGSFTQRSSAERARESLKEKEFDSVIFTRNINGTEYFRVRIGPYRHKAEAEKFLSYVKNISSFEGSQIFEVYVEKTL</sequence>
<dbReference type="InterPro" id="IPR052521">
    <property type="entry name" value="Cell_div_SPOR-domain"/>
</dbReference>
<dbReference type="PANTHER" id="PTHR38687">
    <property type="entry name" value="CELL DIVISION PROTEIN DEDD-RELATED"/>
    <property type="match status" value="1"/>
</dbReference>
<feature type="transmembrane region" description="Helical" evidence="2">
    <location>
        <begin position="6"/>
        <end position="29"/>
    </location>
</feature>
<dbReference type="SUPFAM" id="SSF110997">
    <property type="entry name" value="Sporulation related repeat"/>
    <property type="match status" value="1"/>
</dbReference>